<keyword evidence="3" id="KW-0175">Coiled coil</keyword>
<dbReference type="SUPFAM" id="SSF47598">
    <property type="entry name" value="Ribbon-helix-helix"/>
    <property type="match status" value="1"/>
</dbReference>
<dbReference type="AlphaFoldDB" id="K9W0K2"/>
<dbReference type="PATRIC" id="fig|1173022.3.peg.3141"/>
<keyword evidence="1" id="KW-1277">Toxin-antitoxin system</keyword>
<dbReference type="eggNOG" id="COG4453">
    <property type="taxonomic scope" value="Bacteria"/>
</dbReference>
<dbReference type="STRING" id="1173022.Cri9333_2902"/>
<evidence type="ECO:0008006" key="6">
    <source>
        <dbReference type="Google" id="ProtNLM"/>
    </source>
</evidence>
<feature type="coiled-coil region" evidence="3">
    <location>
        <begin position="9"/>
        <end position="36"/>
    </location>
</feature>
<reference evidence="4 5" key="1">
    <citation type="submission" date="2012-06" db="EMBL/GenBank/DDBJ databases">
        <title>Finished chromosome of genome of Crinalium epipsammum PCC 9333.</title>
        <authorList>
            <consortium name="US DOE Joint Genome Institute"/>
            <person name="Gugger M."/>
            <person name="Coursin T."/>
            <person name="Rippka R."/>
            <person name="Tandeau De Marsac N."/>
            <person name="Huntemann M."/>
            <person name="Wei C.-L."/>
            <person name="Han J."/>
            <person name="Detter J.C."/>
            <person name="Han C."/>
            <person name="Tapia R."/>
            <person name="Davenport K."/>
            <person name="Daligault H."/>
            <person name="Erkkila T."/>
            <person name="Gu W."/>
            <person name="Munk A.C.C."/>
            <person name="Teshima H."/>
            <person name="Xu Y."/>
            <person name="Chain P."/>
            <person name="Chen A."/>
            <person name="Krypides N."/>
            <person name="Mavromatis K."/>
            <person name="Markowitz V."/>
            <person name="Szeto E."/>
            <person name="Ivanova N."/>
            <person name="Mikhailova N."/>
            <person name="Ovchinnikova G."/>
            <person name="Pagani I."/>
            <person name="Pati A."/>
            <person name="Goodwin L."/>
            <person name="Peters L."/>
            <person name="Pitluck S."/>
            <person name="Woyke T."/>
            <person name="Kerfeld C."/>
        </authorList>
    </citation>
    <scope>NUCLEOTIDE SEQUENCE [LARGE SCALE GENOMIC DNA]</scope>
    <source>
        <strain evidence="4 5">PCC 9333</strain>
    </source>
</reference>
<accession>K9W0K2</accession>
<dbReference type="EMBL" id="CP003620">
    <property type="protein sequence ID" value="AFZ13741.1"/>
    <property type="molecule type" value="Genomic_DNA"/>
</dbReference>
<dbReference type="Proteomes" id="UP000010472">
    <property type="component" value="Chromosome"/>
</dbReference>
<dbReference type="Pfam" id="PF08681">
    <property type="entry name" value="TacA1"/>
    <property type="match status" value="1"/>
</dbReference>
<dbReference type="GO" id="GO:0006355">
    <property type="term" value="P:regulation of DNA-templated transcription"/>
    <property type="evidence" value="ECO:0007669"/>
    <property type="project" value="InterPro"/>
</dbReference>
<dbReference type="OrthoDB" id="573898at2"/>
<dbReference type="RefSeq" id="WP_015203849.1">
    <property type="nucleotide sequence ID" value="NC_019753.1"/>
</dbReference>
<evidence type="ECO:0000256" key="3">
    <source>
        <dbReference type="SAM" id="Coils"/>
    </source>
</evidence>
<gene>
    <name evidence="4" type="ORF">Cri9333_2902</name>
</gene>
<organism evidence="4 5">
    <name type="scientific">Crinalium epipsammum PCC 9333</name>
    <dbReference type="NCBI Taxonomy" id="1173022"/>
    <lineage>
        <taxon>Bacteria</taxon>
        <taxon>Bacillati</taxon>
        <taxon>Cyanobacteriota</taxon>
        <taxon>Cyanophyceae</taxon>
        <taxon>Gomontiellales</taxon>
        <taxon>Gomontiellaceae</taxon>
        <taxon>Crinalium</taxon>
    </lineage>
</organism>
<dbReference type="PANTHER" id="PTHR35401:SF2">
    <property type="entry name" value="ABC-TYPE TRANSPORT SYSTEM"/>
    <property type="match status" value="1"/>
</dbReference>
<keyword evidence="5" id="KW-1185">Reference proteome</keyword>
<evidence type="ECO:0000313" key="4">
    <source>
        <dbReference type="EMBL" id="AFZ13741.1"/>
    </source>
</evidence>
<dbReference type="InterPro" id="IPR014795">
    <property type="entry name" value="TacA_1-like"/>
</dbReference>
<protein>
    <recommendedName>
        <fullName evidence="6">DUF1778 domain-containing protein</fullName>
    </recommendedName>
</protein>
<comment type="similarity">
    <text evidence="2">Belongs to the TacA antitoxin family.</text>
</comment>
<evidence type="ECO:0000256" key="1">
    <source>
        <dbReference type="ARBA" id="ARBA00022649"/>
    </source>
</evidence>
<dbReference type="Gene3D" id="1.20.5.780">
    <property type="entry name" value="Single helix bin"/>
    <property type="match status" value="1"/>
</dbReference>
<dbReference type="HOGENOM" id="CLU_152494_2_0_3"/>
<evidence type="ECO:0000256" key="2">
    <source>
        <dbReference type="ARBA" id="ARBA00049988"/>
    </source>
</evidence>
<evidence type="ECO:0000313" key="5">
    <source>
        <dbReference type="Proteomes" id="UP000010472"/>
    </source>
</evidence>
<dbReference type="PANTHER" id="PTHR35401">
    <property type="entry name" value="COPG FAMILY HELIX-TURN-HELIX PROTEIN-RELATED-RELATED"/>
    <property type="match status" value="1"/>
</dbReference>
<name>K9W0K2_9CYAN</name>
<dbReference type="KEGG" id="cep:Cri9333_2902"/>
<dbReference type="InterPro" id="IPR010985">
    <property type="entry name" value="Ribbon_hlx_hlx"/>
</dbReference>
<proteinExistence type="inferred from homology"/>
<sequence length="102" mass="11497">MKTPQPSKNREKRTKSERLEARLTSVQKELLQHAAEIEGTTITDFVVRSAQAQARRVIEEHTRLQLSLEDSQAFVEALLNPPEPNARMIAAAAEYKRANASK</sequence>